<comment type="caution">
    <text evidence="2">The sequence shown here is derived from an EMBL/GenBank/DDBJ whole genome shotgun (WGS) entry which is preliminary data.</text>
</comment>
<keyword evidence="3" id="KW-1185">Reference proteome</keyword>
<feature type="transmembrane region" description="Helical" evidence="1">
    <location>
        <begin position="484"/>
        <end position="508"/>
    </location>
</feature>
<dbReference type="Proteomes" id="UP000004259">
    <property type="component" value="Unassembled WGS sequence"/>
</dbReference>
<accession>E9S8H9</accession>
<gene>
    <name evidence="2" type="ORF">CUS_5318</name>
</gene>
<evidence type="ECO:0000313" key="3">
    <source>
        <dbReference type="Proteomes" id="UP000004259"/>
    </source>
</evidence>
<keyword evidence="1" id="KW-1133">Transmembrane helix</keyword>
<evidence type="ECO:0000256" key="1">
    <source>
        <dbReference type="SAM" id="Phobius"/>
    </source>
</evidence>
<dbReference type="SUPFAM" id="SSF52058">
    <property type="entry name" value="L domain-like"/>
    <property type="match status" value="1"/>
</dbReference>
<feature type="transmembrane region" description="Helical" evidence="1">
    <location>
        <begin position="520"/>
        <end position="540"/>
    </location>
</feature>
<dbReference type="AlphaFoldDB" id="E9S8H9"/>
<name>E9S8H9_RUMAL</name>
<keyword evidence="1" id="KW-0812">Transmembrane</keyword>
<dbReference type="Pfam" id="PF13306">
    <property type="entry name" value="LRR_5"/>
    <property type="match status" value="1"/>
</dbReference>
<dbReference type="Gene3D" id="3.80.10.10">
    <property type="entry name" value="Ribonuclease Inhibitor"/>
    <property type="match status" value="1"/>
</dbReference>
<dbReference type="InterPro" id="IPR026906">
    <property type="entry name" value="LRR_5"/>
</dbReference>
<dbReference type="RefSeq" id="WP_002847299.1">
    <property type="nucleotide sequence ID" value="NZ_ADKM02000024.1"/>
</dbReference>
<sequence length="554" mass="63612">MTIEHENIIYELKRNGSVKTANIIKCLSNKAKITIPDSVCEPSTIAATPSGGNNDYKVIGITANAFKDCENLHLIEFKTPSNIKFIGSSAFENCISLQSFNIPANINKITPRCFFNCVNLKEISSDSNITHIFESAFEGCKKLNTINKIKTVNLQLISKNAFKNCYKLLVDSKQRFDSLEQIHINAFENCRKSIILGDKIEYKSGSGFDNIHNYTNRFWKSSSKFSALCALLTIILFVFLILENFHIYSFRFSKHIIFVLSTLVLFSFTALYYQGFKYKRNQYSFTASMFFMFLAFFFLSGLCTLFFPNERLFNNISLTNYSDDGHFNASFETLEQNPNLKTEYIDKIYYSNDMMEELFGKKVSEKQSQQILIKQNDEVWVNIINPLNQEMIQTASLDFTNANKCIKIKTYNMVDPLYISFDGQTYDQMSVDKDNNYYFNIDNNTKFTISIPDKLDHVCYDPCLTVELYKTTNLSFISSSTANILFFIFLFISALLLLLTLISFIVNIITLAPKIEQNKVVLSLIPFFVAIIMAVCHIPFADIFKDFSSIISQF</sequence>
<feature type="transmembrane region" description="Helical" evidence="1">
    <location>
        <begin position="255"/>
        <end position="273"/>
    </location>
</feature>
<proteinExistence type="predicted"/>
<dbReference type="EMBL" id="ADKM02000024">
    <property type="protein sequence ID" value="EGC04404.1"/>
    <property type="molecule type" value="Genomic_DNA"/>
</dbReference>
<keyword evidence="1" id="KW-0472">Membrane</keyword>
<dbReference type="STRING" id="246199.CUS_5318"/>
<feature type="transmembrane region" description="Helical" evidence="1">
    <location>
        <begin position="225"/>
        <end position="249"/>
    </location>
</feature>
<dbReference type="InterPro" id="IPR032675">
    <property type="entry name" value="LRR_dom_sf"/>
</dbReference>
<organism evidence="2 3">
    <name type="scientific">Ruminococcus albus 8</name>
    <dbReference type="NCBI Taxonomy" id="246199"/>
    <lineage>
        <taxon>Bacteria</taxon>
        <taxon>Bacillati</taxon>
        <taxon>Bacillota</taxon>
        <taxon>Clostridia</taxon>
        <taxon>Eubacteriales</taxon>
        <taxon>Oscillospiraceae</taxon>
        <taxon>Ruminococcus</taxon>
    </lineage>
</organism>
<reference evidence="2 3" key="1">
    <citation type="submission" date="2011-02" db="EMBL/GenBank/DDBJ databases">
        <authorList>
            <person name="Nelson K.E."/>
            <person name="Sutton G."/>
            <person name="Torralba M."/>
            <person name="Durkin S."/>
            <person name="Harkins D."/>
            <person name="Montgomery R."/>
            <person name="Ziemer C."/>
            <person name="Klaassens E."/>
            <person name="Ocuiv P."/>
            <person name="Morrison M."/>
        </authorList>
    </citation>
    <scope>NUCLEOTIDE SEQUENCE [LARGE SCALE GENOMIC DNA]</scope>
    <source>
        <strain evidence="2 3">8</strain>
    </source>
</reference>
<dbReference type="eggNOG" id="COG4886">
    <property type="taxonomic scope" value="Bacteria"/>
</dbReference>
<protein>
    <submittedName>
        <fullName evidence="2">Uncharacterized protein</fullName>
    </submittedName>
</protein>
<dbReference type="OrthoDB" id="1864213at2"/>
<evidence type="ECO:0000313" key="2">
    <source>
        <dbReference type="EMBL" id="EGC04404.1"/>
    </source>
</evidence>
<feature type="transmembrane region" description="Helical" evidence="1">
    <location>
        <begin position="285"/>
        <end position="307"/>
    </location>
</feature>